<dbReference type="NCBIfam" id="TIGR02448">
    <property type="entry name" value="conserverd hypothetical protein"/>
    <property type="match status" value="1"/>
</dbReference>
<protein>
    <submittedName>
        <fullName evidence="2">DUF2388 domain-containing protein</fullName>
    </submittedName>
</protein>
<feature type="signal peptide" evidence="1">
    <location>
        <begin position="1"/>
        <end position="21"/>
    </location>
</feature>
<keyword evidence="1" id="KW-0732">Signal</keyword>
<organism evidence="2 3">
    <name type="scientific">Pseudomonas typographi</name>
    <dbReference type="NCBI Taxonomy" id="2715964"/>
    <lineage>
        <taxon>Bacteria</taxon>
        <taxon>Pseudomonadati</taxon>
        <taxon>Pseudomonadota</taxon>
        <taxon>Gammaproteobacteria</taxon>
        <taxon>Pseudomonadales</taxon>
        <taxon>Pseudomonadaceae</taxon>
        <taxon>Pseudomonas</taxon>
    </lineage>
</organism>
<dbReference type="InterPro" id="IPR012661">
    <property type="entry name" value="CHP02448"/>
</dbReference>
<accession>A0ABR7Z4K3</accession>
<dbReference type="Pfam" id="PF09498">
    <property type="entry name" value="DUF2388"/>
    <property type="match status" value="1"/>
</dbReference>
<dbReference type="Proteomes" id="UP000805841">
    <property type="component" value="Unassembled WGS sequence"/>
</dbReference>
<feature type="chain" id="PRO_5045400467" evidence="1">
    <location>
        <begin position="22"/>
        <end position="107"/>
    </location>
</feature>
<dbReference type="RefSeq" id="WP_190422556.1">
    <property type="nucleotide sequence ID" value="NZ_JAAOCA010000020.1"/>
</dbReference>
<evidence type="ECO:0000256" key="1">
    <source>
        <dbReference type="SAM" id="SignalP"/>
    </source>
</evidence>
<reference evidence="2 3" key="1">
    <citation type="journal article" date="2020" name="Insects">
        <title>Bacteria Belonging to Pseudomonas typographi sp. nov. from the Bark Beetle Ips typographus Have Genomic Potential to Aid in the Host Ecology.</title>
        <authorList>
            <person name="Peral-Aranega E."/>
            <person name="Saati-Santamaria Z."/>
            <person name="Kolarik M."/>
            <person name="Rivas R."/>
            <person name="Garcia-Fraile P."/>
        </authorList>
    </citation>
    <scope>NUCLEOTIDE SEQUENCE [LARGE SCALE GENOMIC DNA]</scope>
    <source>
        <strain evidence="2 3">CA3A</strain>
    </source>
</reference>
<gene>
    <name evidence="2" type="ORF">HAQ05_16650</name>
</gene>
<dbReference type="EMBL" id="JAAOCA010000020">
    <property type="protein sequence ID" value="MBD1600329.1"/>
    <property type="molecule type" value="Genomic_DNA"/>
</dbReference>
<evidence type="ECO:0000313" key="3">
    <source>
        <dbReference type="Proteomes" id="UP000805841"/>
    </source>
</evidence>
<keyword evidence="3" id="KW-1185">Reference proteome</keyword>
<evidence type="ECO:0000313" key="2">
    <source>
        <dbReference type="EMBL" id="MBD1600329.1"/>
    </source>
</evidence>
<sequence>MNAAQIAAGALLISLCCGASASSFIVTTDAVVRAVNASTNATSDATSSLRDHKIVRQAREDAASFVASAGAIRGARLESALAFLHQQQPLQHATDSELAQAILVATE</sequence>
<name>A0ABR7Z4K3_9PSED</name>
<proteinExistence type="predicted"/>
<comment type="caution">
    <text evidence="2">The sequence shown here is derived from an EMBL/GenBank/DDBJ whole genome shotgun (WGS) entry which is preliminary data.</text>
</comment>